<dbReference type="AlphaFoldDB" id="A0A0P7X7L6"/>
<evidence type="ECO:0000256" key="7">
    <source>
        <dbReference type="SAM" id="Phobius"/>
    </source>
</evidence>
<dbReference type="Proteomes" id="UP000050497">
    <property type="component" value="Unassembled WGS sequence"/>
</dbReference>
<gene>
    <name evidence="8" type="primary">mnhE</name>
    <name evidence="9" type="ORF">GA0071312_0103</name>
    <name evidence="8" type="ORF">HLUCCO17_08225</name>
</gene>
<dbReference type="RefSeq" id="WP_074443181.1">
    <property type="nucleotide sequence ID" value="NZ_FMBM01000001.1"/>
</dbReference>
<comment type="similarity">
    <text evidence="2">Belongs to the CPA3 antiporters (TC 2.A.63) subunit E family.</text>
</comment>
<name>A0A0P7X7L6_9HYPH</name>
<accession>A0A0P7X7L6</accession>
<keyword evidence="6 7" id="KW-0472">Membrane</keyword>
<comment type="subcellular location">
    <subcellularLocation>
        <location evidence="1">Cell membrane</location>
        <topology evidence="1">Multi-pass membrane protein</topology>
    </subcellularLocation>
</comment>
<keyword evidence="5 7" id="KW-1133">Transmembrane helix</keyword>
<dbReference type="EMBL" id="LJSX01000010">
    <property type="protein sequence ID" value="KPQ11115.1"/>
    <property type="molecule type" value="Genomic_DNA"/>
</dbReference>
<evidence type="ECO:0000256" key="5">
    <source>
        <dbReference type="ARBA" id="ARBA00022989"/>
    </source>
</evidence>
<dbReference type="GO" id="GO:0005886">
    <property type="term" value="C:plasma membrane"/>
    <property type="evidence" value="ECO:0007669"/>
    <property type="project" value="UniProtKB-SubCell"/>
</dbReference>
<evidence type="ECO:0000256" key="1">
    <source>
        <dbReference type="ARBA" id="ARBA00004651"/>
    </source>
</evidence>
<dbReference type="EMBL" id="FMBM01000001">
    <property type="protein sequence ID" value="SCC78134.1"/>
    <property type="molecule type" value="Genomic_DNA"/>
</dbReference>
<dbReference type="PANTHER" id="PTHR34584">
    <property type="entry name" value="NA(+)/H(+) ANTIPORTER SUBUNIT E1"/>
    <property type="match status" value="1"/>
</dbReference>
<evidence type="ECO:0000256" key="3">
    <source>
        <dbReference type="ARBA" id="ARBA00022475"/>
    </source>
</evidence>
<dbReference type="InterPro" id="IPR002758">
    <property type="entry name" value="Cation_antiport_E"/>
</dbReference>
<evidence type="ECO:0000256" key="2">
    <source>
        <dbReference type="ARBA" id="ARBA00006228"/>
    </source>
</evidence>
<feature type="transmembrane region" description="Helical" evidence="7">
    <location>
        <begin position="57"/>
        <end position="79"/>
    </location>
</feature>
<dbReference type="Proteomes" id="UP000182800">
    <property type="component" value="Unassembled WGS sequence"/>
</dbReference>
<proteinExistence type="inferred from homology"/>
<protein>
    <submittedName>
        <fullName evidence="8">Multicomponent Na+:H+ antiporter subunit E</fullName>
    </submittedName>
    <submittedName>
        <fullName evidence="9">Multisubunit sodium/proton antiporter, MrpE subunit</fullName>
    </submittedName>
</protein>
<keyword evidence="11" id="KW-1185">Reference proteome</keyword>
<dbReference type="STRING" id="1653334.GA0071312_0103"/>
<dbReference type="GO" id="GO:0008324">
    <property type="term" value="F:monoatomic cation transmembrane transporter activity"/>
    <property type="evidence" value="ECO:0007669"/>
    <property type="project" value="InterPro"/>
</dbReference>
<evidence type="ECO:0000313" key="11">
    <source>
        <dbReference type="Proteomes" id="UP000182800"/>
    </source>
</evidence>
<evidence type="ECO:0000313" key="9">
    <source>
        <dbReference type="EMBL" id="SCC78134.1"/>
    </source>
</evidence>
<reference evidence="8 10" key="1">
    <citation type="submission" date="2015-09" db="EMBL/GenBank/DDBJ databases">
        <title>Identification and resolution of microdiversity through metagenomic sequencing of parallel consortia.</title>
        <authorList>
            <person name="Nelson W.C."/>
            <person name="Romine M.F."/>
            <person name="Lindemann S.R."/>
        </authorList>
    </citation>
    <scope>NUCLEOTIDE SEQUENCE [LARGE SCALE GENOMIC DNA]</scope>
    <source>
        <strain evidence="8">HL-109</strain>
    </source>
</reference>
<evidence type="ECO:0000256" key="6">
    <source>
        <dbReference type="ARBA" id="ARBA00023136"/>
    </source>
</evidence>
<organism evidence="8 10">
    <name type="scientific">Saliniramus fredricksonii</name>
    <dbReference type="NCBI Taxonomy" id="1653334"/>
    <lineage>
        <taxon>Bacteria</taxon>
        <taxon>Pseudomonadati</taxon>
        <taxon>Pseudomonadota</taxon>
        <taxon>Alphaproteobacteria</taxon>
        <taxon>Hyphomicrobiales</taxon>
        <taxon>Salinarimonadaceae</taxon>
        <taxon>Saliniramus</taxon>
    </lineage>
</organism>
<keyword evidence="3" id="KW-1003">Cell membrane</keyword>
<dbReference type="PANTHER" id="PTHR34584:SF1">
    <property type="entry name" value="NA(+)_H(+) ANTIPORTER SUBUNIT E1"/>
    <property type="match status" value="1"/>
</dbReference>
<sequence>MTPKRGLIIAKRAGFLAAIWLILTGADPGGLAIGGVAVAAATGLSLALMPPRAGLALWPLAIMLPGFLWRSLLGGVDVARRVFDPRMPLMPGWKIVRTRLPDGGKVALGGEFSLMPGTLVAGAKGDRLLVHMLDIRQDIAGQIAHEEAAFERVLRDEAKQREAP</sequence>
<evidence type="ECO:0000313" key="8">
    <source>
        <dbReference type="EMBL" id="KPQ11115.1"/>
    </source>
</evidence>
<comment type="caution">
    <text evidence="8">The sequence shown here is derived from an EMBL/GenBank/DDBJ whole genome shotgun (WGS) entry which is preliminary data.</text>
</comment>
<dbReference type="Pfam" id="PF01899">
    <property type="entry name" value="MNHE"/>
    <property type="match status" value="1"/>
</dbReference>
<evidence type="ECO:0000256" key="4">
    <source>
        <dbReference type="ARBA" id="ARBA00022692"/>
    </source>
</evidence>
<keyword evidence="4 7" id="KW-0812">Transmembrane</keyword>
<evidence type="ECO:0000313" key="10">
    <source>
        <dbReference type="Proteomes" id="UP000050497"/>
    </source>
</evidence>
<reference evidence="9 11" key="2">
    <citation type="submission" date="2016-08" db="EMBL/GenBank/DDBJ databases">
        <authorList>
            <person name="Varghese N."/>
            <person name="Submissions Spin"/>
        </authorList>
    </citation>
    <scope>NUCLEOTIDE SEQUENCE [LARGE SCALE GENOMIC DNA]</scope>
    <source>
        <strain evidence="9 11">HL-109</strain>
    </source>
</reference>